<dbReference type="RefSeq" id="WP_067907028.1">
    <property type="nucleotide sequence ID" value="NZ_KQ954244.1"/>
</dbReference>
<dbReference type="PANTHER" id="PTHR33713:SF6">
    <property type="entry name" value="ANTITOXIN YEFM"/>
    <property type="match status" value="1"/>
</dbReference>
<proteinExistence type="inferred from homology"/>
<comment type="caution">
    <text evidence="3">The sequence shown here is derived from an EMBL/GenBank/DDBJ whole genome shotgun (WGS) entry which is preliminary data.</text>
</comment>
<keyword evidence="4" id="KW-1185">Reference proteome</keyword>
<evidence type="ECO:0000256" key="2">
    <source>
        <dbReference type="RuleBase" id="RU362080"/>
    </source>
</evidence>
<evidence type="ECO:0000313" key="4">
    <source>
        <dbReference type="Proteomes" id="UP000058012"/>
    </source>
</evidence>
<reference evidence="3 4" key="1">
    <citation type="submission" date="2015-10" db="EMBL/GenBank/DDBJ databases">
        <title>Draft genome sequence of Novosphingobium fuchskuhlense DSM 25065 isolated from a surface water sample of the southwest basin of Lake Grosse Fuchskuhle.</title>
        <authorList>
            <person name="Ruckert C."/>
            <person name="Winkler A."/>
            <person name="Glaeser J."/>
            <person name="Grossart H.-P."/>
            <person name="Kalinowski J."/>
            <person name="Glaeser S."/>
        </authorList>
    </citation>
    <scope>NUCLEOTIDE SEQUENCE [LARGE SCALE GENOMIC DNA]</scope>
    <source>
        <strain evidence="3 4">FNE08-7</strain>
    </source>
</reference>
<dbReference type="Gene3D" id="6.10.250.330">
    <property type="match status" value="1"/>
</dbReference>
<gene>
    <name evidence="3" type="ORF">AQZ52_05290</name>
</gene>
<accession>A0A117UXH2</accession>
<organism evidence="3 4">
    <name type="scientific">Novosphingobium fuchskuhlense</name>
    <dbReference type="NCBI Taxonomy" id="1117702"/>
    <lineage>
        <taxon>Bacteria</taxon>
        <taxon>Pseudomonadati</taxon>
        <taxon>Pseudomonadota</taxon>
        <taxon>Alphaproteobacteria</taxon>
        <taxon>Sphingomonadales</taxon>
        <taxon>Sphingomonadaceae</taxon>
        <taxon>Novosphingobium</taxon>
    </lineage>
</organism>
<dbReference type="InterPro" id="IPR051405">
    <property type="entry name" value="phD/YefM_antitoxin"/>
</dbReference>
<dbReference type="Proteomes" id="UP000058012">
    <property type="component" value="Unassembled WGS sequence"/>
</dbReference>
<dbReference type="Pfam" id="PF02604">
    <property type="entry name" value="PhdYeFM_antitox"/>
    <property type="match status" value="1"/>
</dbReference>
<dbReference type="Gene3D" id="3.40.1620.10">
    <property type="entry name" value="YefM-like domain"/>
    <property type="match status" value="1"/>
</dbReference>
<dbReference type="InterPro" id="IPR036165">
    <property type="entry name" value="YefM-like_sf"/>
</dbReference>
<dbReference type="EMBL" id="LLZS01000003">
    <property type="protein sequence ID" value="KUR72653.1"/>
    <property type="molecule type" value="Genomic_DNA"/>
</dbReference>
<sequence length="84" mass="9297">MDVISYSDTRAHLKEVMDRVVADRAPVVVSRQKAESVVMISLSDWNAIEESMHLLSTEANRNRLMAAIGQLDGGKGMARDLIEP</sequence>
<evidence type="ECO:0000256" key="1">
    <source>
        <dbReference type="ARBA" id="ARBA00009981"/>
    </source>
</evidence>
<dbReference type="InterPro" id="IPR006442">
    <property type="entry name" value="Antitoxin_Phd/YefM"/>
</dbReference>
<dbReference type="AlphaFoldDB" id="A0A117UXH2"/>
<dbReference type="NCBIfam" id="TIGR01552">
    <property type="entry name" value="phd_fam"/>
    <property type="match status" value="1"/>
</dbReference>
<dbReference type="OrthoDB" id="9802003at2"/>
<dbReference type="PANTHER" id="PTHR33713">
    <property type="entry name" value="ANTITOXIN YAFN-RELATED"/>
    <property type="match status" value="1"/>
</dbReference>
<dbReference type="STRING" id="1117702.AQZ52_05290"/>
<name>A0A117UXH2_9SPHN</name>
<evidence type="ECO:0000313" key="3">
    <source>
        <dbReference type="EMBL" id="KUR72653.1"/>
    </source>
</evidence>
<dbReference type="SUPFAM" id="SSF143120">
    <property type="entry name" value="YefM-like"/>
    <property type="match status" value="1"/>
</dbReference>
<comment type="similarity">
    <text evidence="1 2">Belongs to the phD/YefM antitoxin family.</text>
</comment>
<comment type="function">
    <text evidence="2">Antitoxin component of a type II toxin-antitoxin (TA) system.</text>
</comment>
<protein>
    <recommendedName>
        <fullName evidence="2">Antitoxin</fullName>
    </recommendedName>
</protein>